<dbReference type="SUPFAM" id="SSF46785">
    <property type="entry name" value="Winged helix' DNA-binding domain"/>
    <property type="match status" value="1"/>
</dbReference>
<dbReference type="SMART" id="SM00347">
    <property type="entry name" value="HTH_MARR"/>
    <property type="match status" value="1"/>
</dbReference>
<dbReference type="STRING" id="582680.RS86_01315"/>
<dbReference type="EMBL" id="JYIX01000031">
    <property type="protein sequence ID" value="KJL33879.1"/>
    <property type="molecule type" value="Genomic_DNA"/>
</dbReference>
<proteinExistence type="predicted"/>
<evidence type="ECO:0000313" key="3">
    <source>
        <dbReference type="Proteomes" id="UP000033740"/>
    </source>
</evidence>
<evidence type="ECO:0000313" key="2">
    <source>
        <dbReference type="EMBL" id="KJL33879.1"/>
    </source>
</evidence>
<sequence>MDTPRRPERTGFLLSQLGSFAAARFAELVKPAGLTPATAGALRILARNPGLSQRALADRLGAVPSRVVVLVDALENAGLVSRTRDPDDRRHHRLDLTDAGRAALQGLRAAAEQQNADILGPLDPAEREAFAALISRLATAHGIDPDVHRGFGDHPHAR</sequence>
<reference evidence="2 3" key="1">
    <citation type="submission" date="2015-02" db="EMBL/GenBank/DDBJ databases">
        <title>Draft genome sequences of ten Microbacterium spp. with emphasis on heavy metal contaminated environments.</title>
        <authorList>
            <person name="Corretto E."/>
        </authorList>
    </citation>
    <scope>NUCLEOTIDE SEQUENCE [LARGE SCALE GENOMIC DNA]</scope>
    <source>
        <strain evidence="2 3">ARN176</strain>
    </source>
</reference>
<dbReference type="InterPro" id="IPR039422">
    <property type="entry name" value="MarR/SlyA-like"/>
</dbReference>
<dbReference type="Pfam" id="PF12802">
    <property type="entry name" value="MarR_2"/>
    <property type="match status" value="1"/>
</dbReference>
<comment type="caution">
    <text evidence="2">The sequence shown here is derived from an EMBL/GenBank/DDBJ whole genome shotgun (WGS) entry which is preliminary data.</text>
</comment>
<dbReference type="PROSITE" id="PS50995">
    <property type="entry name" value="HTH_MARR_2"/>
    <property type="match status" value="1"/>
</dbReference>
<dbReference type="GO" id="GO:0006950">
    <property type="term" value="P:response to stress"/>
    <property type="evidence" value="ECO:0007669"/>
    <property type="project" value="TreeGrafter"/>
</dbReference>
<dbReference type="AlphaFoldDB" id="A0A0F0LMG2"/>
<dbReference type="InterPro" id="IPR000835">
    <property type="entry name" value="HTH_MarR-typ"/>
</dbReference>
<dbReference type="Proteomes" id="UP000033740">
    <property type="component" value="Unassembled WGS sequence"/>
</dbReference>
<dbReference type="PRINTS" id="PR00598">
    <property type="entry name" value="HTHMARR"/>
</dbReference>
<dbReference type="PANTHER" id="PTHR33164">
    <property type="entry name" value="TRANSCRIPTIONAL REGULATOR, MARR FAMILY"/>
    <property type="match status" value="1"/>
</dbReference>
<dbReference type="RefSeq" id="WP_045271425.1">
    <property type="nucleotide sequence ID" value="NZ_JYIX01000031.1"/>
</dbReference>
<organism evidence="2 3">
    <name type="scientific">Microbacterium azadirachtae</name>
    <dbReference type="NCBI Taxonomy" id="582680"/>
    <lineage>
        <taxon>Bacteria</taxon>
        <taxon>Bacillati</taxon>
        <taxon>Actinomycetota</taxon>
        <taxon>Actinomycetes</taxon>
        <taxon>Micrococcales</taxon>
        <taxon>Microbacteriaceae</taxon>
        <taxon>Microbacterium</taxon>
    </lineage>
</organism>
<dbReference type="Gene3D" id="1.10.10.10">
    <property type="entry name" value="Winged helix-like DNA-binding domain superfamily/Winged helix DNA-binding domain"/>
    <property type="match status" value="1"/>
</dbReference>
<dbReference type="InterPro" id="IPR036390">
    <property type="entry name" value="WH_DNA-bd_sf"/>
</dbReference>
<name>A0A0F0LMG2_9MICO</name>
<feature type="domain" description="HTH marR-type" evidence="1">
    <location>
        <begin position="1"/>
        <end position="139"/>
    </location>
</feature>
<accession>A0A0F0LMG2</accession>
<gene>
    <name evidence="2" type="primary">yusO</name>
    <name evidence="2" type="ORF">RS86_01315</name>
</gene>
<dbReference type="GO" id="GO:0003700">
    <property type="term" value="F:DNA-binding transcription factor activity"/>
    <property type="evidence" value="ECO:0007669"/>
    <property type="project" value="InterPro"/>
</dbReference>
<dbReference type="PANTHER" id="PTHR33164:SF43">
    <property type="entry name" value="HTH-TYPE TRANSCRIPTIONAL REPRESSOR YETL"/>
    <property type="match status" value="1"/>
</dbReference>
<keyword evidence="3" id="KW-1185">Reference proteome</keyword>
<evidence type="ECO:0000259" key="1">
    <source>
        <dbReference type="PROSITE" id="PS50995"/>
    </source>
</evidence>
<dbReference type="InterPro" id="IPR036388">
    <property type="entry name" value="WH-like_DNA-bd_sf"/>
</dbReference>
<protein>
    <submittedName>
        <fullName evidence="2">Putative HTH-type transcriptional regulator YusO</fullName>
    </submittedName>
</protein>
<dbReference type="PATRIC" id="fig|582680.6.peg.1352"/>